<reference evidence="3 4" key="1">
    <citation type="submission" date="2024-02" db="EMBL/GenBank/DDBJ databases">
        <title>De novo assembly and annotation of 12 fungi associated with fruit tree decline syndrome in Ontario, Canada.</title>
        <authorList>
            <person name="Sulman M."/>
            <person name="Ellouze W."/>
            <person name="Ilyukhin E."/>
        </authorList>
    </citation>
    <scope>NUCLEOTIDE SEQUENCE [LARGE SCALE GENOMIC DNA]</scope>
    <source>
        <strain evidence="3 4">M1-105</strain>
    </source>
</reference>
<keyword evidence="4" id="KW-1185">Reference proteome</keyword>
<evidence type="ECO:0000256" key="1">
    <source>
        <dbReference type="RuleBase" id="RU368068"/>
    </source>
</evidence>
<gene>
    <name evidence="3" type="ORF">SLS56_012108</name>
</gene>
<dbReference type="SUPFAM" id="SSF56235">
    <property type="entry name" value="N-terminal nucleophile aminohydrolases (Ntn hydrolases)"/>
    <property type="match status" value="1"/>
</dbReference>
<keyword evidence="1" id="KW-0808">Transferase</keyword>
<evidence type="ECO:0000313" key="3">
    <source>
        <dbReference type="EMBL" id="KAL1614405.1"/>
    </source>
</evidence>
<comment type="catalytic activity">
    <reaction evidence="1">
        <text>glutathione + H2O = L-cysteinylglycine + L-glutamate</text>
        <dbReference type="Rhea" id="RHEA:28807"/>
        <dbReference type="ChEBI" id="CHEBI:15377"/>
        <dbReference type="ChEBI" id="CHEBI:29985"/>
        <dbReference type="ChEBI" id="CHEBI:57925"/>
        <dbReference type="ChEBI" id="CHEBI:61694"/>
        <dbReference type="EC" id="3.4.19.13"/>
    </reaction>
</comment>
<dbReference type="Gene3D" id="1.10.246.130">
    <property type="match status" value="1"/>
</dbReference>
<evidence type="ECO:0000313" key="4">
    <source>
        <dbReference type="Proteomes" id="UP001521116"/>
    </source>
</evidence>
<comment type="caution">
    <text evidence="3">The sequence shown here is derived from an EMBL/GenBank/DDBJ whole genome shotgun (WGS) entry which is preliminary data.</text>
</comment>
<keyword evidence="1" id="KW-0012">Acyltransferase</keyword>
<comment type="pathway">
    <text evidence="1">Sulfur metabolism; glutathione metabolism.</text>
</comment>
<accession>A0ABR3S9T5</accession>
<dbReference type="EC" id="2.3.2.2" evidence="1"/>
<protein>
    <recommendedName>
        <fullName evidence="1">Glutathione hydrolase</fullName>
        <ecNumber evidence="1">2.3.2.2</ecNumber>
        <ecNumber evidence="1">3.4.19.13</ecNumber>
    </recommendedName>
    <alternativeName>
        <fullName evidence="1">Gamma-glutamyltransferase</fullName>
    </alternativeName>
    <alternativeName>
        <fullName evidence="1">Gamma-glutamyltranspeptidase</fullName>
    </alternativeName>
</protein>
<dbReference type="Gene3D" id="3.60.20.40">
    <property type="match status" value="1"/>
</dbReference>
<feature type="signal peptide" evidence="2">
    <location>
        <begin position="1"/>
        <end position="20"/>
    </location>
</feature>
<dbReference type="InterPro" id="IPR000101">
    <property type="entry name" value="GGT_peptidase"/>
</dbReference>
<dbReference type="InterPro" id="IPR029055">
    <property type="entry name" value="Ntn_hydrolases_N"/>
</dbReference>
<keyword evidence="2" id="KW-0732">Signal</keyword>
<dbReference type="InterPro" id="IPR043137">
    <property type="entry name" value="GGT_ssub_C"/>
</dbReference>
<comment type="catalytic activity">
    <reaction evidence="1">
        <text>an N-terminal (5-L-glutamyl)-[peptide] + an alpha-amino acid = 5-L-glutamyl amino acid + an N-terminal L-alpha-aminoacyl-[peptide]</text>
        <dbReference type="Rhea" id="RHEA:23904"/>
        <dbReference type="Rhea" id="RHEA-COMP:9780"/>
        <dbReference type="Rhea" id="RHEA-COMP:9795"/>
        <dbReference type="ChEBI" id="CHEBI:77644"/>
        <dbReference type="ChEBI" id="CHEBI:78597"/>
        <dbReference type="ChEBI" id="CHEBI:78599"/>
        <dbReference type="ChEBI" id="CHEBI:78608"/>
        <dbReference type="EC" id="2.3.2.2"/>
    </reaction>
</comment>
<dbReference type="EMBL" id="JAJVDC020000391">
    <property type="protein sequence ID" value="KAL1614405.1"/>
    <property type="molecule type" value="Genomic_DNA"/>
</dbReference>
<comment type="catalytic activity">
    <reaction evidence="1">
        <text>an S-substituted glutathione + H2O = an S-substituted L-cysteinylglycine + L-glutamate</text>
        <dbReference type="Rhea" id="RHEA:59468"/>
        <dbReference type="ChEBI" id="CHEBI:15377"/>
        <dbReference type="ChEBI" id="CHEBI:29985"/>
        <dbReference type="ChEBI" id="CHEBI:90779"/>
        <dbReference type="ChEBI" id="CHEBI:143103"/>
        <dbReference type="EC" id="3.4.19.13"/>
    </reaction>
</comment>
<keyword evidence="1" id="KW-0378">Hydrolase</keyword>
<dbReference type="EC" id="3.4.19.13" evidence="1"/>
<name>A0ABR3S9T5_9PEZI</name>
<comment type="function">
    <text evidence="1">Cleaves the gamma-glutamyl peptide bond of glutathione and glutathione conjugates.</text>
</comment>
<dbReference type="Pfam" id="PF01019">
    <property type="entry name" value="G_glu_transpept"/>
    <property type="match status" value="1"/>
</dbReference>
<dbReference type="PRINTS" id="PR01210">
    <property type="entry name" value="GGTRANSPTASE"/>
</dbReference>
<dbReference type="PANTHER" id="PTHR11686:SF62">
    <property type="entry name" value="GLUTATHIONE HYDROLASE"/>
    <property type="match status" value="1"/>
</dbReference>
<dbReference type="InterPro" id="IPR043138">
    <property type="entry name" value="GGT_lsub"/>
</dbReference>
<proteinExistence type="predicted"/>
<organism evidence="3 4">
    <name type="scientific">Neofusicoccum ribis</name>
    <dbReference type="NCBI Taxonomy" id="45134"/>
    <lineage>
        <taxon>Eukaryota</taxon>
        <taxon>Fungi</taxon>
        <taxon>Dikarya</taxon>
        <taxon>Ascomycota</taxon>
        <taxon>Pezizomycotina</taxon>
        <taxon>Dothideomycetes</taxon>
        <taxon>Dothideomycetes incertae sedis</taxon>
        <taxon>Botryosphaeriales</taxon>
        <taxon>Botryosphaeriaceae</taxon>
        <taxon>Neofusicoccum</taxon>
    </lineage>
</organism>
<sequence>MIVKHYTFALAAALAPASWASPPNDKGTRGAVASESSECTKIGIDLLAQNGSAADALVGTVLCVGVVAMYHTGISLPNKQGPVNADSRTGIGGGGFSVVRSPKGYYEFINFRETAPAAAEQNMFNNHESLSVRGALAPAVPGELRGLQYLHNRYGKLPWKDVVMPSANLARDGFRVSEDLVKRMDSVKNNSFLVDDPSWAIDFAPNGQRVKLNDTMTRKRYAKTLETIAVEGPDPFYNGSIAKTTIAAIQQGGGIMTFRDLENYTAITQEPLSTTYRGYRLTTGRAPSSGAVGLSVLKILEGYDDIGNPEYINITAHRLDEAFRFAYAQRTAIGDPCFVAGMDGYQDRMVSDAVTREIRAKIGDRSQNVSYYNPMLIDSLETPGTSHFVAADSSGLVLSTTSTINQLFGSQLMVPETGIILNDQMDDFSIPNIPNQFGYRPNVANYIVPGKRPLSSTTPMIIEYPNNAGIFGAVGAAGGSRIITATVQNVILMLDHKMEPRDALAQPRFHDQLEPDVARFEWAYNNATVAFMKERGHNVEWMAPDQSWVQALKLLLNGTFLAAGEPRQKNSAGLVL</sequence>
<dbReference type="PANTHER" id="PTHR11686">
    <property type="entry name" value="GAMMA GLUTAMYL TRANSPEPTIDASE"/>
    <property type="match status" value="1"/>
</dbReference>
<dbReference type="Proteomes" id="UP001521116">
    <property type="component" value="Unassembled WGS sequence"/>
</dbReference>
<feature type="chain" id="PRO_5045438978" description="Glutathione hydrolase" evidence="2">
    <location>
        <begin position="21"/>
        <end position="576"/>
    </location>
</feature>
<evidence type="ECO:0000256" key="2">
    <source>
        <dbReference type="SAM" id="SignalP"/>
    </source>
</evidence>